<evidence type="ECO:0000313" key="3">
    <source>
        <dbReference type="Proteomes" id="UP001634394"/>
    </source>
</evidence>
<sequence>MRSGSDAIIIVLLYTTLTIATATTYMYGQGSKYNSQSINGGKLRNMMNLNNIPAMMKNTRTFPLMRMPLMTGGMRGKNLNSFSQGSSIGVNGLSSGFSGVQNGYGTRMGSVRGGNKLGRGMNSVHNRIGVRMGSQHGRMNKMTGVMSGGPQGTSFSTSYFPSSKANTVPEMNGFGGDFSLMQNGLGSGMGFGYGSTTKMTGGMLGGNQGSSFGTSYLPSSNGNTFPKMNGFGGDISRIENGHESEIGLGHGSINKMAGGMQGGAQLPSYGISFLSSGNMNGFGGKIGSAGLGTTFGTSLGNTGANIAMTQNTGIGHSSSGNQGIGGMFSYGYSTIGSGSPWGMYDDVFDNLDRFDDLGDLAGDFSSDFDDVFD</sequence>
<dbReference type="AlphaFoldDB" id="A0ABD3VTR1"/>
<proteinExistence type="predicted"/>
<keyword evidence="3" id="KW-1185">Reference proteome</keyword>
<reference evidence="2 3" key="1">
    <citation type="submission" date="2024-11" db="EMBL/GenBank/DDBJ databases">
        <title>Chromosome-level genome assembly of the freshwater bivalve Anodonta woodiana.</title>
        <authorList>
            <person name="Chen X."/>
        </authorList>
    </citation>
    <scope>NUCLEOTIDE SEQUENCE [LARGE SCALE GENOMIC DNA]</scope>
    <source>
        <strain evidence="2">MN2024</strain>
        <tissue evidence="2">Gills</tissue>
    </source>
</reference>
<feature type="transmembrane region" description="Helical" evidence="1">
    <location>
        <begin position="7"/>
        <end position="28"/>
    </location>
</feature>
<keyword evidence="1" id="KW-0472">Membrane</keyword>
<keyword evidence="1" id="KW-1133">Transmembrane helix</keyword>
<name>A0ABD3VTR1_SINWO</name>
<accession>A0ABD3VTR1</accession>
<keyword evidence="1" id="KW-0812">Transmembrane</keyword>
<dbReference type="EMBL" id="JBJQND010000010">
    <property type="protein sequence ID" value="KAL3864984.1"/>
    <property type="molecule type" value="Genomic_DNA"/>
</dbReference>
<organism evidence="2 3">
    <name type="scientific">Sinanodonta woodiana</name>
    <name type="common">Chinese pond mussel</name>
    <name type="synonym">Anodonta woodiana</name>
    <dbReference type="NCBI Taxonomy" id="1069815"/>
    <lineage>
        <taxon>Eukaryota</taxon>
        <taxon>Metazoa</taxon>
        <taxon>Spiralia</taxon>
        <taxon>Lophotrochozoa</taxon>
        <taxon>Mollusca</taxon>
        <taxon>Bivalvia</taxon>
        <taxon>Autobranchia</taxon>
        <taxon>Heteroconchia</taxon>
        <taxon>Palaeoheterodonta</taxon>
        <taxon>Unionida</taxon>
        <taxon>Unionoidea</taxon>
        <taxon>Unionidae</taxon>
        <taxon>Unioninae</taxon>
        <taxon>Sinanodonta</taxon>
    </lineage>
</organism>
<evidence type="ECO:0000256" key="1">
    <source>
        <dbReference type="SAM" id="Phobius"/>
    </source>
</evidence>
<evidence type="ECO:0000313" key="2">
    <source>
        <dbReference type="EMBL" id="KAL3864984.1"/>
    </source>
</evidence>
<dbReference type="Proteomes" id="UP001634394">
    <property type="component" value="Unassembled WGS sequence"/>
</dbReference>
<comment type="caution">
    <text evidence="2">The sequence shown here is derived from an EMBL/GenBank/DDBJ whole genome shotgun (WGS) entry which is preliminary data.</text>
</comment>
<gene>
    <name evidence="2" type="ORF">ACJMK2_006623</name>
</gene>
<protein>
    <submittedName>
        <fullName evidence="2">Uncharacterized protein</fullName>
    </submittedName>
</protein>